<dbReference type="RefSeq" id="WP_218141263.1">
    <property type="nucleotide sequence ID" value="NZ_DASWWU010000014.1"/>
</dbReference>
<comment type="similarity">
    <text evidence="1 5">Belongs to the FlgD family.</text>
</comment>
<evidence type="ECO:0000256" key="4">
    <source>
        <dbReference type="ARBA" id="ARBA00024746"/>
    </source>
</evidence>
<gene>
    <name evidence="8" type="ORF">SAMN05660691_00026</name>
</gene>
<dbReference type="EMBL" id="FNXF01000001">
    <property type="protein sequence ID" value="SEH54655.1"/>
    <property type="molecule type" value="Genomic_DNA"/>
</dbReference>
<feature type="domain" description="FlgD Tudor-like" evidence="7">
    <location>
        <begin position="86"/>
        <end position="208"/>
    </location>
</feature>
<evidence type="ECO:0000256" key="1">
    <source>
        <dbReference type="ARBA" id="ARBA00010577"/>
    </source>
</evidence>
<dbReference type="AlphaFoldDB" id="A0A1H6J6P4"/>
<keyword evidence="8" id="KW-0969">Cilium</keyword>
<dbReference type="STRING" id="173990.SAMN05660691_00026"/>
<evidence type="ECO:0000256" key="5">
    <source>
        <dbReference type="RuleBase" id="RU362076"/>
    </source>
</evidence>
<feature type="compositionally biased region" description="Polar residues" evidence="6">
    <location>
        <begin position="10"/>
        <end position="23"/>
    </location>
</feature>
<sequence length="223" mass="23377">MSAISGLGAGTNTTNDSTIAKNGTTGAEGLSTMFLELLVAQISHQNPLDPMDGTQYVSQLAEFANVESLQSLKIDSGKNLALQSSQQALQATALIGTQVDVAAETIVLEQAGQVKGALNLGVEADSIELRLYNAEGKLMQQQTLPYSGIGTLRFAFDEQAAGGYYVQADAYINGQPKPLTTLLSGEVERVSVGSNKDDIILQVNGLGNHALLDTNQLAFGSNS</sequence>
<accession>A0A1H6J6P4</accession>
<protein>
    <recommendedName>
        <fullName evidence="2 5">Basal-body rod modification protein FlgD</fullName>
    </recommendedName>
</protein>
<keyword evidence="3 5" id="KW-1005">Bacterial flagellum biogenesis</keyword>
<evidence type="ECO:0000256" key="2">
    <source>
        <dbReference type="ARBA" id="ARBA00016013"/>
    </source>
</evidence>
<dbReference type="InterPro" id="IPR005648">
    <property type="entry name" value="FlgD"/>
</dbReference>
<dbReference type="Pfam" id="PF13861">
    <property type="entry name" value="FLgD_tudor"/>
    <property type="match status" value="1"/>
</dbReference>
<evidence type="ECO:0000313" key="8">
    <source>
        <dbReference type="EMBL" id="SEH54655.1"/>
    </source>
</evidence>
<name>A0A1H6J6P4_9GAMM</name>
<dbReference type="GO" id="GO:0044781">
    <property type="term" value="P:bacterial-type flagellum organization"/>
    <property type="evidence" value="ECO:0007669"/>
    <property type="project" value="UniProtKB-UniRule"/>
</dbReference>
<evidence type="ECO:0000259" key="7">
    <source>
        <dbReference type="Pfam" id="PF13861"/>
    </source>
</evidence>
<proteinExistence type="inferred from homology"/>
<evidence type="ECO:0000313" key="9">
    <source>
        <dbReference type="Proteomes" id="UP000199371"/>
    </source>
</evidence>
<evidence type="ECO:0000256" key="6">
    <source>
        <dbReference type="SAM" id="MobiDB-lite"/>
    </source>
</evidence>
<dbReference type="InterPro" id="IPR025963">
    <property type="entry name" value="FLgD_Tudor"/>
</dbReference>
<keyword evidence="9" id="KW-1185">Reference proteome</keyword>
<keyword evidence="8" id="KW-0966">Cell projection</keyword>
<reference evidence="9" key="1">
    <citation type="submission" date="2016-10" db="EMBL/GenBank/DDBJ databases">
        <authorList>
            <person name="Varghese N."/>
            <person name="Submissions S."/>
        </authorList>
    </citation>
    <scope>NUCLEOTIDE SEQUENCE [LARGE SCALE GENOMIC DNA]</scope>
    <source>
        <strain evidence="9">DSM 17616</strain>
    </source>
</reference>
<dbReference type="Proteomes" id="UP000199371">
    <property type="component" value="Unassembled WGS sequence"/>
</dbReference>
<evidence type="ECO:0000256" key="3">
    <source>
        <dbReference type="ARBA" id="ARBA00022795"/>
    </source>
</evidence>
<dbReference type="Pfam" id="PF03963">
    <property type="entry name" value="FlgD"/>
    <property type="match status" value="1"/>
</dbReference>
<dbReference type="Gene3D" id="2.30.30.910">
    <property type="match status" value="1"/>
</dbReference>
<dbReference type="Gene3D" id="2.60.40.4070">
    <property type="match status" value="1"/>
</dbReference>
<keyword evidence="8" id="KW-0282">Flagellum</keyword>
<comment type="function">
    <text evidence="4 5">Required for flagellar hook formation. May act as a scaffolding protein.</text>
</comment>
<feature type="region of interest" description="Disordered" evidence="6">
    <location>
        <begin position="1"/>
        <end position="23"/>
    </location>
</feature>
<organism evidence="8 9">
    <name type="scientific">Rheinheimera pacifica</name>
    <dbReference type="NCBI Taxonomy" id="173990"/>
    <lineage>
        <taxon>Bacteria</taxon>
        <taxon>Pseudomonadati</taxon>
        <taxon>Pseudomonadota</taxon>
        <taxon>Gammaproteobacteria</taxon>
        <taxon>Chromatiales</taxon>
        <taxon>Chromatiaceae</taxon>
        <taxon>Rheinheimera</taxon>
    </lineage>
</organism>